<gene>
    <name evidence="2" type="ORF">IMG5_086590</name>
</gene>
<accession>G0QR03</accession>
<proteinExistence type="predicted"/>
<sequence>MKQYVLKNVQNVIKMEYALNANKEIIYINKIYNALIAYTYLVIAKIVQKMFVLNVFLDFTKIVFQDIVLQCLKEIKQMKQYALKIVKNVINLEYAINANKAIIYINKINNVFFVIIYLIIVKIVQKMFASNVFLDFTQIVSHDHANK</sequence>
<name>G0QR03_ICHMU</name>
<dbReference type="GeneID" id="14908513"/>
<evidence type="ECO:0008006" key="4">
    <source>
        <dbReference type="Google" id="ProtNLM"/>
    </source>
</evidence>
<keyword evidence="3" id="KW-1185">Reference proteome</keyword>
<evidence type="ECO:0000256" key="1">
    <source>
        <dbReference type="SAM" id="Phobius"/>
    </source>
</evidence>
<protein>
    <recommendedName>
        <fullName evidence="4">Transmembrane protein</fullName>
    </recommendedName>
</protein>
<evidence type="ECO:0000313" key="3">
    <source>
        <dbReference type="Proteomes" id="UP000008983"/>
    </source>
</evidence>
<keyword evidence="1" id="KW-1133">Transmembrane helix</keyword>
<reference evidence="2 3" key="1">
    <citation type="submission" date="2011-07" db="EMBL/GenBank/DDBJ databases">
        <authorList>
            <person name="Coyne R."/>
            <person name="Brami D."/>
            <person name="Johnson J."/>
            <person name="Hostetler J."/>
            <person name="Hannick L."/>
            <person name="Clark T."/>
            <person name="Cassidy-Hanley D."/>
            <person name="Inman J."/>
        </authorList>
    </citation>
    <scope>NUCLEOTIDE SEQUENCE [LARGE SCALE GENOMIC DNA]</scope>
    <source>
        <strain evidence="2 3">G5</strain>
    </source>
</reference>
<feature type="transmembrane region" description="Helical" evidence="1">
    <location>
        <begin position="31"/>
        <end position="51"/>
    </location>
</feature>
<evidence type="ECO:0000313" key="2">
    <source>
        <dbReference type="EMBL" id="EGR32352.1"/>
    </source>
</evidence>
<dbReference type="AlphaFoldDB" id="G0QR03"/>
<dbReference type="InParanoid" id="G0QR03"/>
<keyword evidence="1" id="KW-0472">Membrane</keyword>
<dbReference type="EMBL" id="GL983703">
    <property type="protein sequence ID" value="EGR32352.1"/>
    <property type="molecule type" value="Genomic_DNA"/>
</dbReference>
<dbReference type="RefSeq" id="XP_004035838.1">
    <property type="nucleotide sequence ID" value="XM_004035790.1"/>
</dbReference>
<feature type="transmembrane region" description="Helical" evidence="1">
    <location>
        <begin position="101"/>
        <end position="120"/>
    </location>
</feature>
<organism evidence="2 3">
    <name type="scientific">Ichthyophthirius multifiliis</name>
    <name type="common">White spot disease agent</name>
    <name type="synonym">Ich</name>
    <dbReference type="NCBI Taxonomy" id="5932"/>
    <lineage>
        <taxon>Eukaryota</taxon>
        <taxon>Sar</taxon>
        <taxon>Alveolata</taxon>
        <taxon>Ciliophora</taxon>
        <taxon>Intramacronucleata</taxon>
        <taxon>Oligohymenophorea</taxon>
        <taxon>Hymenostomatida</taxon>
        <taxon>Ophryoglenina</taxon>
        <taxon>Ichthyophthirius</taxon>
    </lineage>
</organism>
<dbReference type="Proteomes" id="UP000008983">
    <property type="component" value="Unassembled WGS sequence"/>
</dbReference>
<keyword evidence="1" id="KW-0812">Transmembrane</keyword>